<gene>
    <name evidence="10" type="ORF">GSMUA_259470.1</name>
</gene>
<comment type="subcellular location">
    <subcellularLocation>
        <location evidence="1">Nucleus</location>
    </subcellularLocation>
</comment>
<feature type="domain" description="Myb-like" evidence="8">
    <location>
        <begin position="72"/>
        <end position="122"/>
    </location>
</feature>
<dbReference type="InterPro" id="IPR009057">
    <property type="entry name" value="Homeodomain-like_sf"/>
</dbReference>
<keyword evidence="6" id="KW-0539">Nucleus</keyword>
<dbReference type="OMA" id="IIREMIV"/>
<reference evidence="10" key="1">
    <citation type="submission" date="2021-03" db="EMBL/GenBank/DDBJ databases">
        <authorList>
            <consortium name="Genoscope - CEA"/>
            <person name="William W."/>
        </authorList>
    </citation>
    <scope>NUCLEOTIDE SEQUENCE</scope>
    <source>
        <strain evidence="10">Doubled-haploid Pahang</strain>
    </source>
</reference>
<dbReference type="InterPro" id="IPR017930">
    <property type="entry name" value="Myb_dom"/>
</dbReference>
<name>A0A804J1V0_MUSAM</name>
<keyword evidence="3" id="KW-0805">Transcription regulation</keyword>
<dbReference type="SUPFAM" id="SSF46689">
    <property type="entry name" value="Homeodomain-like"/>
    <property type="match status" value="1"/>
</dbReference>
<dbReference type="PANTHER" id="PTHR45614">
    <property type="entry name" value="MYB PROTEIN-RELATED"/>
    <property type="match status" value="1"/>
</dbReference>
<keyword evidence="5" id="KW-0804">Transcription</keyword>
<evidence type="ECO:0000259" key="8">
    <source>
        <dbReference type="PROSITE" id="PS50090"/>
    </source>
</evidence>
<reference evidence="11" key="2">
    <citation type="submission" date="2021-05" db="UniProtKB">
        <authorList>
            <consortium name="EnsemblPlants"/>
        </authorList>
    </citation>
    <scope>IDENTIFICATION</scope>
    <source>
        <strain evidence="11">subsp. malaccensis</strain>
    </source>
</reference>
<dbReference type="GO" id="GO:0000981">
    <property type="term" value="F:DNA-binding transcription factor activity, RNA polymerase II-specific"/>
    <property type="evidence" value="ECO:0000318"/>
    <property type="project" value="GO_Central"/>
</dbReference>
<dbReference type="FunFam" id="1.10.10.60:FF:000060">
    <property type="entry name" value="MYB transcription factor"/>
    <property type="match status" value="1"/>
</dbReference>
<proteinExistence type="predicted"/>
<dbReference type="PANTHER" id="PTHR45614:SF6">
    <property type="entry name" value="MYB DNA-BINDING DOMAIN SUPERFAMILY PROTEIN-RELATED"/>
    <property type="match status" value="1"/>
</dbReference>
<feature type="region of interest" description="Disordered" evidence="7">
    <location>
        <begin position="246"/>
        <end position="269"/>
    </location>
</feature>
<evidence type="ECO:0000313" key="11">
    <source>
        <dbReference type="EnsemblPlants" id="Ma05_p07140.1"/>
    </source>
</evidence>
<dbReference type="GO" id="GO:0000978">
    <property type="term" value="F:RNA polymerase II cis-regulatory region sequence-specific DNA binding"/>
    <property type="evidence" value="ECO:0000318"/>
    <property type="project" value="GO_Central"/>
</dbReference>
<feature type="domain" description="Myb-like" evidence="8">
    <location>
        <begin position="20"/>
        <end position="71"/>
    </location>
</feature>
<dbReference type="InterPro" id="IPR050560">
    <property type="entry name" value="MYB_TF"/>
</dbReference>
<feature type="domain" description="HTH myb-type" evidence="9">
    <location>
        <begin position="24"/>
        <end position="71"/>
    </location>
</feature>
<evidence type="ECO:0000256" key="6">
    <source>
        <dbReference type="ARBA" id="ARBA00023242"/>
    </source>
</evidence>
<dbReference type="SMART" id="SM00717">
    <property type="entry name" value="SANT"/>
    <property type="match status" value="2"/>
</dbReference>
<dbReference type="Pfam" id="PF00249">
    <property type="entry name" value="Myb_DNA-binding"/>
    <property type="match status" value="2"/>
</dbReference>
<dbReference type="Proteomes" id="UP000012960">
    <property type="component" value="Unplaced"/>
</dbReference>
<evidence type="ECO:0000256" key="3">
    <source>
        <dbReference type="ARBA" id="ARBA00023015"/>
    </source>
</evidence>
<dbReference type="EMBL" id="HG996470">
    <property type="protein sequence ID" value="CAG1837770.1"/>
    <property type="molecule type" value="Genomic_DNA"/>
</dbReference>
<evidence type="ECO:0000259" key="9">
    <source>
        <dbReference type="PROSITE" id="PS51294"/>
    </source>
</evidence>
<evidence type="ECO:0000313" key="12">
    <source>
        <dbReference type="Proteomes" id="UP000012960"/>
    </source>
</evidence>
<dbReference type="GO" id="GO:0006355">
    <property type="term" value="P:regulation of DNA-templated transcription"/>
    <property type="evidence" value="ECO:0000318"/>
    <property type="project" value="GO_Central"/>
</dbReference>
<evidence type="ECO:0000313" key="10">
    <source>
        <dbReference type="EMBL" id="CAG1837770.1"/>
    </source>
</evidence>
<feature type="compositionally biased region" description="Gly residues" evidence="7">
    <location>
        <begin position="203"/>
        <end position="215"/>
    </location>
</feature>
<dbReference type="AlphaFoldDB" id="A0A804J1V0"/>
<dbReference type="CDD" id="cd00167">
    <property type="entry name" value="SANT"/>
    <property type="match status" value="2"/>
</dbReference>
<accession>A0A804J1V0</accession>
<keyword evidence="2" id="KW-0677">Repeat</keyword>
<dbReference type="EnsemblPlants" id="Ma05_t07140.1">
    <property type="protein sequence ID" value="Ma05_p07140.1"/>
    <property type="gene ID" value="Ma05_g07140"/>
</dbReference>
<dbReference type="Gene3D" id="1.10.10.60">
    <property type="entry name" value="Homeodomain-like"/>
    <property type="match status" value="2"/>
</dbReference>
<feature type="region of interest" description="Disordered" evidence="7">
    <location>
        <begin position="132"/>
        <end position="216"/>
    </location>
</feature>
<dbReference type="InterPro" id="IPR001005">
    <property type="entry name" value="SANT/Myb"/>
</dbReference>
<evidence type="ECO:0000256" key="4">
    <source>
        <dbReference type="ARBA" id="ARBA00023125"/>
    </source>
</evidence>
<organism evidence="11 12">
    <name type="scientific">Musa acuminata subsp. malaccensis</name>
    <name type="common">Wild banana</name>
    <name type="synonym">Musa malaccensis</name>
    <dbReference type="NCBI Taxonomy" id="214687"/>
    <lineage>
        <taxon>Eukaryota</taxon>
        <taxon>Viridiplantae</taxon>
        <taxon>Streptophyta</taxon>
        <taxon>Embryophyta</taxon>
        <taxon>Tracheophyta</taxon>
        <taxon>Spermatophyta</taxon>
        <taxon>Magnoliopsida</taxon>
        <taxon>Liliopsida</taxon>
        <taxon>Zingiberales</taxon>
        <taxon>Musaceae</taxon>
        <taxon>Musa</taxon>
    </lineage>
</organism>
<evidence type="ECO:0000256" key="2">
    <source>
        <dbReference type="ARBA" id="ARBA00022737"/>
    </source>
</evidence>
<protein>
    <submittedName>
        <fullName evidence="10">(wild Malaysian banana) hypothetical protein</fullName>
    </submittedName>
</protein>
<dbReference type="InParanoid" id="A0A804J1V0"/>
<keyword evidence="4" id="KW-0238">DNA-binding</keyword>
<evidence type="ECO:0000256" key="1">
    <source>
        <dbReference type="ARBA" id="ARBA00004123"/>
    </source>
</evidence>
<evidence type="ECO:0000256" key="7">
    <source>
        <dbReference type="SAM" id="MobiDB-lite"/>
    </source>
</evidence>
<sequence>MVIYVVGEEEMAVVKGGDVGEQPVKGSWNPEEDAVLMRLVEQHGPRNWTVISASIPGRSGKSCRLRWCNQLSPTVHRRPFTPAEDEAIVAAHALYGNKWATIARLLPGRTDNAVKNHWNSTLRRRLQAAADAVDASASERPVPSSPMQLDAAATAPVAADSDEPGESDSGSLSGKRPCLRDDDATDGSAGGSGPVTSLTLGRLGEGGGTDGGGGRLWEEPTAGMCLLAIIREMIVEEVTSYMNRLPSGGGSGGGSSIIIGTDSASNGQD</sequence>
<dbReference type="Gramene" id="Ma05_t07140.1">
    <property type="protein sequence ID" value="Ma05_p07140.1"/>
    <property type="gene ID" value="Ma05_g07140"/>
</dbReference>
<dbReference type="GO" id="GO:0005634">
    <property type="term" value="C:nucleus"/>
    <property type="evidence" value="ECO:0000318"/>
    <property type="project" value="GO_Central"/>
</dbReference>
<feature type="domain" description="HTH myb-type" evidence="9">
    <location>
        <begin position="72"/>
        <end position="126"/>
    </location>
</feature>
<keyword evidence="12" id="KW-1185">Reference proteome</keyword>
<dbReference type="PROSITE" id="PS50090">
    <property type="entry name" value="MYB_LIKE"/>
    <property type="match status" value="2"/>
</dbReference>
<evidence type="ECO:0000256" key="5">
    <source>
        <dbReference type="ARBA" id="ARBA00023163"/>
    </source>
</evidence>
<dbReference type="PROSITE" id="PS51294">
    <property type="entry name" value="HTH_MYB"/>
    <property type="match status" value="2"/>
</dbReference>
<dbReference type="KEGG" id="mus:103984391"/>
<dbReference type="OrthoDB" id="2143914at2759"/>